<protein>
    <recommendedName>
        <fullName evidence="3">Peptidase C39-like domain-containing protein</fullName>
    </recommendedName>
</protein>
<gene>
    <name evidence="1" type="ORF">IAB71_08715</name>
</gene>
<organism evidence="1 2">
    <name type="scientific">Candidatus Scatomonas pullistercoris</name>
    <dbReference type="NCBI Taxonomy" id="2840920"/>
    <lineage>
        <taxon>Bacteria</taxon>
        <taxon>Bacillati</taxon>
        <taxon>Bacillota</taxon>
        <taxon>Clostridia</taxon>
        <taxon>Lachnospirales</taxon>
        <taxon>Lachnospiraceae</taxon>
        <taxon>Lachnospiraceae incertae sedis</taxon>
        <taxon>Candidatus Scatomonas</taxon>
    </lineage>
</organism>
<comment type="caution">
    <text evidence="1">The sequence shown here is derived from an EMBL/GenBank/DDBJ whole genome shotgun (WGS) entry which is preliminary data.</text>
</comment>
<sequence length="782" mass="86957">MSSPTLPVLYMEVEGTAVNRLYGYRQEVDGTTLRETLTPLDTGRELAFQLNAYGNEILEIEYEVTSLTDGSLVENARVKNVTEEDGLYRASFQLSTPILLNQEYLLTLSVNTGEETVHYYTRLVQRSGVTVSDYLRFAEEFYQNCLAASLSAEQTAQLEPDSTADNSSFHFADIHSSSELLTWGSLSPALVKKPVPYFTEINESTVSICQDYIISSQDSDGNTRYYTVKEFYRMRQGQNQVVLLNFERTTDQVFDGDLPILTSTGLNLGIVSEDVEYLANENAEIVAFVVNGELWSYNRSAGKITRVFGYRSGNWDEREENQNYAIKIAHVNETGDISFVVYGYMNSDRYEGQLGISVYTYSAEQNVAEEKIFIHSQSGFQAMHQSLSLLSYVNTENQLYVFMENTLYCINLADASYEAVKEGIDPDCFLVSESQKTAAWMDEMQISGSSGITVMNLDTAETTNVSAGAGEKIRALGFINEDLIYGLARDEDIVTDTAGNTVFAMYRVCIESFSGEIQKDYQQEGYYVTDIQVQDGLIELLRVQKTESGFEEVSSDHIMSNTPSGEESVIVGFSVYEPEKTQVVLKFTSSAGTGSLLVLRTQYLEVSALPELTMELPESGSENYYVYGKGRLLDIFTSLNEAIGLADEQVGTVLNEKQQYVWERGTWGSSAMLDENQLPDVILQGTLDADALGQALGENYTVLNLTGCSLESLYYQLSHGYPVVAQRAGAAAAVIIGYDIYDNIWIYDPGTQSVSALAFEDAQAQFEAGGNIFISYQENPVQ</sequence>
<accession>A0A9D1P4K0</accession>
<reference evidence="1" key="2">
    <citation type="journal article" date="2021" name="PeerJ">
        <title>Extensive microbial diversity within the chicken gut microbiome revealed by metagenomics and culture.</title>
        <authorList>
            <person name="Gilroy R."/>
            <person name="Ravi A."/>
            <person name="Getino M."/>
            <person name="Pursley I."/>
            <person name="Horton D.L."/>
            <person name="Alikhan N.F."/>
            <person name="Baker D."/>
            <person name="Gharbi K."/>
            <person name="Hall N."/>
            <person name="Watson M."/>
            <person name="Adriaenssens E.M."/>
            <person name="Foster-Nyarko E."/>
            <person name="Jarju S."/>
            <person name="Secka A."/>
            <person name="Antonio M."/>
            <person name="Oren A."/>
            <person name="Chaudhuri R.R."/>
            <person name="La Ragione R."/>
            <person name="Hildebrand F."/>
            <person name="Pallen M.J."/>
        </authorList>
    </citation>
    <scope>NUCLEOTIDE SEQUENCE</scope>
    <source>
        <strain evidence="1">CHK188-20938</strain>
    </source>
</reference>
<evidence type="ECO:0008006" key="3">
    <source>
        <dbReference type="Google" id="ProtNLM"/>
    </source>
</evidence>
<reference evidence="1" key="1">
    <citation type="submission" date="2020-10" db="EMBL/GenBank/DDBJ databases">
        <authorList>
            <person name="Gilroy R."/>
        </authorList>
    </citation>
    <scope>NUCLEOTIDE SEQUENCE</scope>
    <source>
        <strain evidence="1">CHK188-20938</strain>
    </source>
</reference>
<dbReference type="AlphaFoldDB" id="A0A9D1P4K0"/>
<dbReference type="EMBL" id="DVOO01000027">
    <property type="protein sequence ID" value="HIV25836.1"/>
    <property type="molecule type" value="Genomic_DNA"/>
</dbReference>
<evidence type="ECO:0000313" key="1">
    <source>
        <dbReference type="EMBL" id="HIV25836.1"/>
    </source>
</evidence>
<evidence type="ECO:0000313" key="2">
    <source>
        <dbReference type="Proteomes" id="UP000824169"/>
    </source>
</evidence>
<name>A0A9D1P4K0_9FIRM</name>
<proteinExistence type="predicted"/>
<dbReference type="Proteomes" id="UP000824169">
    <property type="component" value="Unassembled WGS sequence"/>
</dbReference>